<dbReference type="PANTHER" id="PTHR42973">
    <property type="entry name" value="BINDING OXIDOREDUCTASE, PUTATIVE (AFU_ORTHOLOGUE AFUA_1G17690)-RELATED"/>
    <property type="match status" value="1"/>
</dbReference>
<dbReference type="InterPro" id="IPR006094">
    <property type="entry name" value="Oxid_FAD_bind_N"/>
</dbReference>
<sequence length="513" mass="55675">MEILPTIIAAAATSACRFPLIAQSALGQRFCPRAVILDEVQDLARRLSPTSQVLLPGDQGFFQASQRWSAFDEPRPGIVVIPGVASDVAATVQYANEHGKPFLAIGGQHGATSTLGKLRGGIGIAMSTLDSVELSADGHTAKVGGGALSKTVIDALWEAGKQTGGSTVVTGTCECVSLVGPGLGGGHGWLQGRHGLIADQFVSMDVVLADGSMRTAVDAHSDPDLWWALRGAGHNFAIVTSVTLRVHDIVHRDWARVTMIFSGDRVEQVFQILHDTIFKNDAQDVVVIVWSYFLRIPELDAENPVVVVYLLQEGVQAVDARHAAALRALDPLSVEDRPGTYRDLAAWTVISAADAPCQKLGAANLRFPLYLEAYDVGAVQRVYDQFAAALRETPAFARSMFLWENYPVQGLRARAAADSAFAFRGDSILVAPLINFPSGDEDAARKAVVLGEALRDTLHNASRRETRHTYVNYAFRDAKEEMYGAEGWRREKLARLKAKYDPHGRFNFYNPVV</sequence>
<dbReference type="PANTHER" id="PTHR42973:SF9">
    <property type="entry name" value="FAD-BINDING PCMH-TYPE DOMAIN-CONTAINING PROTEIN-RELATED"/>
    <property type="match status" value="1"/>
</dbReference>
<dbReference type="InterPro" id="IPR036318">
    <property type="entry name" value="FAD-bd_PCMH-like_sf"/>
</dbReference>
<organism evidence="7 8">
    <name type="scientific">Beauveria bassiana</name>
    <name type="common">White muscardine disease fungus</name>
    <name type="synonym">Tritirachium shiotae</name>
    <dbReference type="NCBI Taxonomy" id="176275"/>
    <lineage>
        <taxon>Eukaryota</taxon>
        <taxon>Fungi</taxon>
        <taxon>Dikarya</taxon>
        <taxon>Ascomycota</taxon>
        <taxon>Pezizomycotina</taxon>
        <taxon>Sordariomycetes</taxon>
        <taxon>Hypocreomycetidae</taxon>
        <taxon>Hypocreales</taxon>
        <taxon>Cordycipitaceae</taxon>
        <taxon>Beauveria</taxon>
    </lineage>
</organism>
<comment type="cofactor">
    <cofactor evidence="1">
        <name>FAD</name>
        <dbReference type="ChEBI" id="CHEBI:57692"/>
    </cofactor>
</comment>
<evidence type="ECO:0000256" key="4">
    <source>
        <dbReference type="ARBA" id="ARBA00022827"/>
    </source>
</evidence>
<evidence type="ECO:0000259" key="6">
    <source>
        <dbReference type="PROSITE" id="PS51387"/>
    </source>
</evidence>
<comment type="similarity">
    <text evidence="2">Belongs to the oxygen-dependent FAD-linked oxidoreductase family.</text>
</comment>
<comment type="caution">
    <text evidence="7">The sequence shown here is derived from an EMBL/GenBank/DDBJ whole genome shotgun (WGS) entry which is preliminary data.</text>
</comment>
<gene>
    <name evidence="7" type="primary">afoF</name>
    <name evidence="7" type="ORF">BM221_009171</name>
</gene>
<dbReference type="Gene3D" id="3.40.462.20">
    <property type="match status" value="1"/>
</dbReference>
<reference evidence="7 8" key="1">
    <citation type="journal article" date="2016" name="Appl. Microbiol. Biotechnol.">
        <title>Characterization of T-DNA insertion mutants with decreased virulence in the entomopathogenic fungus Beauveria bassiana JEF-007.</title>
        <authorList>
            <person name="Kim S."/>
            <person name="Lee S.J."/>
            <person name="Nai Y.S."/>
            <person name="Yu J.S."/>
            <person name="Lee M.R."/>
            <person name="Yang Y.T."/>
            <person name="Kim J.S."/>
        </authorList>
    </citation>
    <scope>NUCLEOTIDE SEQUENCE [LARGE SCALE GENOMIC DNA]</scope>
    <source>
        <strain evidence="7 8">JEF-007</strain>
    </source>
</reference>
<protein>
    <submittedName>
        <fullName evidence="7">FAD-linked oxidoreductase afoF</fullName>
    </submittedName>
</protein>
<dbReference type="InterPro" id="IPR016169">
    <property type="entry name" value="FAD-bd_PCMH_sub2"/>
</dbReference>
<evidence type="ECO:0000313" key="7">
    <source>
        <dbReference type="EMBL" id="PMB64984.1"/>
    </source>
</evidence>
<dbReference type="InterPro" id="IPR012951">
    <property type="entry name" value="BBE"/>
</dbReference>
<keyword evidence="5" id="KW-0560">Oxidoreductase</keyword>
<evidence type="ECO:0000256" key="3">
    <source>
        <dbReference type="ARBA" id="ARBA00022630"/>
    </source>
</evidence>
<evidence type="ECO:0000256" key="2">
    <source>
        <dbReference type="ARBA" id="ARBA00005466"/>
    </source>
</evidence>
<name>A0A2N6NCH4_BEABA</name>
<feature type="domain" description="FAD-binding PCMH-type" evidence="6">
    <location>
        <begin position="71"/>
        <end position="249"/>
    </location>
</feature>
<evidence type="ECO:0000256" key="1">
    <source>
        <dbReference type="ARBA" id="ARBA00001974"/>
    </source>
</evidence>
<evidence type="ECO:0000256" key="5">
    <source>
        <dbReference type="ARBA" id="ARBA00023002"/>
    </source>
</evidence>
<dbReference type="SUPFAM" id="SSF56176">
    <property type="entry name" value="FAD-binding/transporter-associated domain-like"/>
    <property type="match status" value="1"/>
</dbReference>
<dbReference type="Pfam" id="PF08031">
    <property type="entry name" value="BBE"/>
    <property type="match status" value="1"/>
</dbReference>
<dbReference type="AlphaFoldDB" id="A0A2N6NCH4"/>
<evidence type="ECO:0000313" key="8">
    <source>
        <dbReference type="Proteomes" id="UP000235728"/>
    </source>
</evidence>
<dbReference type="InterPro" id="IPR016167">
    <property type="entry name" value="FAD-bd_PCMH_sub1"/>
</dbReference>
<proteinExistence type="inferred from homology"/>
<keyword evidence="4" id="KW-0274">FAD</keyword>
<dbReference type="Pfam" id="PF01565">
    <property type="entry name" value="FAD_binding_4"/>
    <property type="match status" value="1"/>
</dbReference>
<dbReference type="EMBL" id="MRVG01000011">
    <property type="protein sequence ID" value="PMB64984.1"/>
    <property type="molecule type" value="Genomic_DNA"/>
</dbReference>
<dbReference type="InterPro" id="IPR050416">
    <property type="entry name" value="FAD-linked_Oxidoreductase"/>
</dbReference>
<dbReference type="Proteomes" id="UP000235728">
    <property type="component" value="Unassembled WGS sequence"/>
</dbReference>
<dbReference type="PROSITE" id="PS51387">
    <property type="entry name" value="FAD_PCMH"/>
    <property type="match status" value="1"/>
</dbReference>
<dbReference type="GO" id="GO:0016491">
    <property type="term" value="F:oxidoreductase activity"/>
    <property type="evidence" value="ECO:0007669"/>
    <property type="project" value="UniProtKB-KW"/>
</dbReference>
<dbReference type="Gene3D" id="3.30.465.10">
    <property type="match status" value="1"/>
</dbReference>
<keyword evidence="3" id="KW-0285">Flavoprotein</keyword>
<dbReference type="InterPro" id="IPR016166">
    <property type="entry name" value="FAD-bd_PCMH"/>
</dbReference>
<dbReference type="GO" id="GO:0071949">
    <property type="term" value="F:FAD binding"/>
    <property type="evidence" value="ECO:0007669"/>
    <property type="project" value="InterPro"/>
</dbReference>
<dbReference type="Gene3D" id="3.30.43.10">
    <property type="entry name" value="Uridine Diphospho-n-acetylenolpyruvylglucosamine Reductase, domain 2"/>
    <property type="match status" value="1"/>
</dbReference>
<accession>A0A2N6NCH4</accession>
<dbReference type="OMA" id="TSIFMFE"/>